<dbReference type="InterPro" id="IPR039785">
    <property type="entry name" value="MINY3/4"/>
</dbReference>
<dbReference type="PANTHER" id="PTHR12473:SF17">
    <property type="entry name" value="UBIQUITIN CARBOXYL-TERMINAL HYDROLASE MINDY-3"/>
    <property type="match status" value="1"/>
</dbReference>
<evidence type="ECO:0000256" key="1">
    <source>
        <dbReference type="ARBA" id="ARBA00011074"/>
    </source>
</evidence>
<name>A0AAN0JG50_AMPQE</name>
<dbReference type="AlphaFoldDB" id="A0AAN0JG50"/>
<feature type="region of interest" description="Disordered" evidence="6">
    <location>
        <begin position="127"/>
        <end position="166"/>
    </location>
</feature>
<dbReference type="PANTHER" id="PTHR12473">
    <property type="entry name" value="UBIQUITIN CARBOXYL-TERMINAL HYDROLASE MINDY-4-RELATED"/>
    <property type="match status" value="1"/>
</dbReference>
<proteinExistence type="inferred from homology"/>
<dbReference type="GO" id="GO:0004843">
    <property type="term" value="F:cysteine-type deubiquitinase activity"/>
    <property type="evidence" value="ECO:0007669"/>
    <property type="project" value="UniProtKB-UniRule"/>
</dbReference>
<keyword evidence="3 5" id="KW-0378">Hydrolase</keyword>
<evidence type="ECO:0000313" key="9">
    <source>
        <dbReference type="Proteomes" id="UP000007879"/>
    </source>
</evidence>
<evidence type="ECO:0000256" key="2">
    <source>
        <dbReference type="ARBA" id="ARBA00022670"/>
    </source>
</evidence>
<dbReference type="Pfam" id="PF13898">
    <property type="entry name" value="MINDY-3_4_CD"/>
    <property type="match status" value="2"/>
</dbReference>
<evidence type="ECO:0000256" key="6">
    <source>
        <dbReference type="SAM" id="MobiDB-lite"/>
    </source>
</evidence>
<accession>A0AAN0JG50</accession>
<dbReference type="Proteomes" id="UP000007879">
    <property type="component" value="Unassembled WGS sequence"/>
</dbReference>
<sequence>MEAGVVSAVWGKDIAQDVFQRWNQGFIFSSKEPLALVQYSGGPCAVLAPVQAFIFQKHLYEDRDNDNLDNEDWRKCESSVAQGLLISVLSHILINASSDGTCRLALLDSKAPPTSTVAMDTIAQVTPTQTGGVSGGLKRKHPSPLSEEKTSGIKREPSLSLPPLITGSSIEKLLEKVKRKEEGSGHGQESGCGLTLEALSSALRSVRERQQEEEEEEEGEDQELRAIDNKMMSSDALGQTGLASRQTGLTGSGDISSATTKTRAEDFHSKIRVCHCTDLGSTVRCIRENLSDFFSSYGVLLFLYSVVLTKGIDRISEEREETEQPLIDPLHGHGSQNLINLLLTGRCVTNVFDLDKDLGGMKLLGIPRQSTVGFLTILESLHYCEVGSFLKNPIYPVWLIASETHLTVLFSLEIGLTSEEDAQSVAKREFSRFSIEGDSCLMATDKLTDLLQKLNLETDSGYVEYMKKKLDKESAGIILLSDFLNEFYPFPQMECERPKAFTVYHYNGLIHNNEDEIQLARGQAVALGEAGGTSSDISLINCLQTKWPDLIIHWDGGTDPKII</sequence>
<reference evidence="8" key="2">
    <citation type="submission" date="2024-06" db="UniProtKB">
        <authorList>
            <consortium name="EnsemblMetazoa"/>
        </authorList>
    </citation>
    <scope>IDENTIFICATION</scope>
</reference>
<comment type="similarity">
    <text evidence="1 5">Belongs to the MINDY deubiquitinase family. FAM188 subfamily.</text>
</comment>
<dbReference type="InterPro" id="IPR025257">
    <property type="entry name" value="MINDY-3/4_CD"/>
</dbReference>
<gene>
    <name evidence="8" type="primary">100637927</name>
</gene>
<keyword evidence="4 5" id="KW-0788">Thiol protease</keyword>
<keyword evidence="5" id="KW-0833">Ubl conjugation pathway</keyword>
<evidence type="ECO:0000256" key="5">
    <source>
        <dbReference type="RuleBase" id="RU367088"/>
    </source>
</evidence>
<dbReference type="GO" id="GO:0071108">
    <property type="term" value="P:protein K48-linked deubiquitination"/>
    <property type="evidence" value="ECO:0007669"/>
    <property type="project" value="InterPro"/>
</dbReference>
<dbReference type="GO" id="GO:1990380">
    <property type="term" value="F:K48-linked deubiquitinase activity"/>
    <property type="evidence" value="ECO:0007669"/>
    <property type="project" value="UniProtKB-UniRule"/>
</dbReference>
<feature type="compositionally biased region" description="Basic and acidic residues" evidence="6">
    <location>
        <begin position="146"/>
        <end position="157"/>
    </location>
</feature>
<reference evidence="9" key="1">
    <citation type="journal article" date="2010" name="Nature">
        <title>The Amphimedon queenslandica genome and the evolution of animal complexity.</title>
        <authorList>
            <person name="Srivastava M."/>
            <person name="Simakov O."/>
            <person name="Chapman J."/>
            <person name="Fahey B."/>
            <person name="Gauthier M.E."/>
            <person name="Mitros T."/>
            <person name="Richards G.S."/>
            <person name="Conaco C."/>
            <person name="Dacre M."/>
            <person name="Hellsten U."/>
            <person name="Larroux C."/>
            <person name="Putnam N.H."/>
            <person name="Stanke M."/>
            <person name="Adamska M."/>
            <person name="Darling A."/>
            <person name="Degnan S.M."/>
            <person name="Oakley T.H."/>
            <person name="Plachetzki D.C."/>
            <person name="Zhai Y."/>
            <person name="Adamski M."/>
            <person name="Calcino A."/>
            <person name="Cummins S.F."/>
            <person name="Goodstein D.M."/>
            <person name="Harris C."/>
            <person name="Jackson D.J."/>
            <person name="Leys S.P."/>
            <person name="Shu S."/>
            <person name="Woodcroft B.J."/>
            <person name="Vervoort M."/>
            <person name="Kosik K.S."/>
            <person name="Manning G."/>
            <person name="Degnan B.M."/>
            <person name="Rokhsar D.S."/>
        </authorList>
    </citation>
    <scope>NUCLEOTIDE SEQUENCE [LARGE SCALE GENOMIC DNA]</scope>
</reference>
<protein>
    <recommendedName>
        <fullName evidence="5">Ubiquitin carboxyl-terminal hydrolase MINDY</fullName>
        <ecNumber evidence="5">3.4.19.12</ecNumber>
    </recommendedName>
</protein>
<comment type="function">
    <text evidence="5">Hydrolase that can remove 'Lys-48'-linked conjugated ubiquitin from proteins.</text>
</comment>
<evidence type="ECO:0000313" key="8">
    <source>
        <dbReference type="EnsemblMetazoa" id="XP_019856015.1"/>
    </source>
</evidence>
<evidence type="ECO:0000259" key="7">
    <source>
        <dbReference type="SMART" id="SM01174"/>
    </source>
</evidence>
<keyword evidence="9" id="KW-1185">Reference proteome</keyword>
<feature type="compositionally biased region" description="Acidic residues" evidence="6">
    <location>
        <begin position="211"/>
        <end position="221"/>
    </location>
</feature>
<dbReference type="SMART" id="SM01174">
    <property type="entry name" value="DUF4205"/>
    <property type="match status" value="1"/>
</dbReference>
<feature type="domain" description="Deubiquitinating enzyme MINDY-3/4 conserved" evidence="7">
    <location>
        <begin position="6"/>
        <end position="471"/>
    </location>
</feature>
<dbReference type="GO" id="GO:0006508">
    <property type="term" value="P:proteolysis"/>
    <property type="evidence" value="ECO:0007669"/>
    <property type="project" value="UniProtKB-KW"/>
</dbReference>
<keyword evidence="2 5" id="KW-0645">Protease</keyword>
<evidence type="ECO:0000256" key="3">
    <source>
        <dbReference type="ARBA" id="ARBA00022801"/>
    </source>
</evidence>
<dbReference type="EC" id="3.4.19.12" evidence="5"/>
<dbReference type="EnsemblMetazoa" id="XM_020000456.1">
    <property type="protein sequence ID" value="XP_019856015.1"/>
    <property type="gene ID" value="LOC100637927"/>
</dbReference>
<comment type="catalytic activity">
    <reaction evidence="5">
        <text>Thiol-dependent hydrolysis of ester, thioester, amide, peptide and isopeptide bonds formed by the C-terminal Gly of ubiquitin (a 76-residue protein attached to proteins as an intracellular targeting signal).</text>
        <dbReference type="EC" id="3.4.19.12"/>
    </reaction>
</comment>
<evidence type="ECO:0000256" key="4">
    <source>
        <dbReference type="ARBA" id="ARBA00022807"/>
    </source>
</evidence>
<organism evidence="8 9">
    <name type="scientific">Amphimedon queenslandica</name>
    <name type="common">Sponge</name>
    <dbReference type="NCBI Taxonomy" id="400682"/>
    <lineage>
        <taxon>Eukaryota</taxon>
        <taxon>Metazoa</taxon>
        <taxon>Porifera</taxon>
        <taxon>Demospongiae</taxon>
        <taxon>Heteroscleromorpha</taxon>
        <taxon>Haplosclerida</taxon>
        <taxon>Niphatidae</taxon>
        <taxon>Amphimedon</taxon>
    </lineage>
</organism>
<dbReference type="KEGG" id="aqu:100637927"/>
<feature type="region of interest" description="Disordered" evidence="6">
    <location>
        <begin position="203"/>
        <end position="226"/>
    </location>
</feature>